<accession>A0AAQ3SBQ6</accession>
<sequence>MGSGMKGFWYDNHAFGANILIAAKFGVKKFLPPYLDPTLQLQDLLTGVSFASGGAGYDPLTAELVSVMSLSDQLVMFKEYIDKIKDAVGGNRTTQIVSKSIYIVCIGSDDIANTYTQSPFRRAEYDIPSYTDLMTSEASKFFETLYGMGARRIGVFGIPAIGCVPSQRTMGGGLDRACVESSNEAAMLFNSKLSSQMDALGKKLPDARLVYLDSYNGLLKMIRDPAKYGFEVTEKGCCGTGNIEVSILCNRYIINTCSNSSDYIFWDSYHPTEQAYYVLIEKFGIKETLPPYLDPTLEIEDLLTGVSFASAGSGYDHLTTEVAAVLSVEDQLNMFKDYIGKLKADAGKERTAFILRESVFFISMGSNDVSVTYFMSPYRRNEYNVEEYTSMLVNICSNFLQELYKYGARKIGVLSLSPIGCVPLQRTLGGGGERNCVESINQAAMVFNSKLSSSIEALNKSLPKARLVYLDNYSELNEIIQHYNKFGFEVGDTACCGIGNIEAGILCNSLSLKVCENATKYVFWDSIHPTERTYSMLVTSTMAKNVHKFV</sequence>
<dbReference type="Gene3D" id="3.40.50.1110">
    <property type="entry name" value="SGNH hydrolase"/>
    <property type="match status" value="2"/>
</dbReference>
<dbReference type="PANTHER" id="PTHR45642:SF95">
    <property type="entry name" value="GDSL-LIKE LIPASE_ACYLHYDROLASE FAMILY PROTEIN, EXPRESSED"/>
    <property type="match status" value="1"/>
</dbReference>
<evidence type="ECO:0000313" key="3">
    <source>
        <dbReference type="Proteomes" id="UP001374535"/>
    </source>
</evidence>
<keyword evidence="3" id="KW-1185">Reference proteome</keyword>
<dbReference type="InterPro" id="IPR036514">
    <property type="entry name" value="SGNH_hydro_sf"/>
</dbReference>
<gene>
    <name evidence="2" type="ORF">V8G54_001660</name>
</gene>
<proteinExistence type="inferred from homology"/>
<dbReference type="InterPro" id="IPR050592">
    <property type="entry name" value="GDSL_lipolytic_enzyme"/>
</dbReference>
<dbReference type="Proteomes" id="UP001374535">
    <property type="component" value="Chromosome 1"/>
</dbReference>
<dbReference type="CDD" id="cd01837">
    <property type="entry name" value="SGNH_plant_lipase_like"/>
    <property type="match status" value="2"/>
</dbReference>
<evidence type="ECO:0008006" key="4">
    <source>
        <dbReference type="Google" id="ProtNLM"/>
    </source>
</evidence>
<dbReference type="PANTHER" id="PTHR45642">
    <property type="entry name" value="GDSL ESTERASE/LIPASE EXL3"/>
    <property type="match status" value="1"/>
</dbReference>
<protein>
    <recommendedName>
        <fullName evidence="4">GDSL esterase/lipase EXL3</fullName>
    </recommendedName>
</protein>
<comment type="similarity">
    <text evidence="1">Belongs to the 'GDSL' lipolytic enzyme family.</text>
</comment>
<dbReference type="InterPro" id="IPR035669">
    <property type="entry name" value="SGNH_plant_lipase-like"/>
</dbReference>
<dbReference type="GO" id="GO:0016788">
    <property type="term" value="F:hydrolase activity, acting on ester bonds"/>
    <property type="evidence" value="ECO:0007669"/>
    <property type="project" value="InterPro"/>
</dbReference>
<organism evidence="2 3">
    <name type="scientific">Vigna mungo</name>
    <name type="common">Black gram</name>
    <name type="synonym">Phaseolus mungo</name>
    <dbReference type="NCBI Taxonomy" id="3915"/>
    <lineage>
        <taxon>Eukaryota</taxon>
        <taxon>Viridiplantae</taxon>
        <taxon>Streptophyta</taxon>
        <taxon>Embryophyta</taxon>
        <taxon>Tracheophyta</taxon>
        <taxon>Spermatophyta</taxon>
        <taxon>Magnoliopsida</taxon>
        <taxon>eudicotyledons</taxon>
        <taxon>Gunneridae</taxon>
        <taxon>Pentapetalae</taxon>
        <taxon>rosids</taxon>
        <taxon>fabids</taxon>
        <taxon>Fabales</taxon>
        <taxon>Fabaceae</taxon>
        <taxon>Papilionoideae</taxon>
        <taxon>50 kb inversion clade</taxon>
        <taxon>NPAAA clade</taxon>
        <taxon>indigoferoid/millettioid clade</taxon>
        <taxon>Phaseoleae</taxon>
        <taxon>Vigna</taxon>
    </lineage>
</organism>
<dbReference type="AlphaFoldDB" id="A0AAQ3SBQ6"/>
<dbReference type="EMBL" id="CP144700">
    <property type="protein sequence ID" value="WVZ23116.1"/>
    <property type="molecule type" value="Genomic_DNA"/>
</dbReference>
<dbReference type="GO" id="GO:0005576">
    <property type="term" value="C:extracellular region"/>
    <property type="evidence" value="ECO:0007669"/>
    <property type="project" value="TreeGrafter"/>
</dbReference>
<dbReference type="InterPro" id="IPR001087">
    <property type="entry name" value="GDSL"/>
</dbReference>
<evidence type="ECO:0000313" key="2">
    <source>
        <dbReference type="EMBL" id="WVZ23116.1"/>
    </source>
</evidence>
<name>A0AAQ3SBQ6_VIGMU</name>
<dbReference type="FunFam" id="3.40.50.1110:FF:000003">
    <property type="entry name" value="GDSL esterase/lipase APG"/>
    <property type="match status" value="2"/>
</dbReference>
<reference evidence="2 3" key="1">
    <citation type="journal article" date="2023" name="Life. Sci Alliance">
        <title>Evolutionary insights into 3D genome organization and epigenetic landscape of Vigna mungo.</title>
        <authorList>
            <person name="Junaid A."/>
            <person name="Singh B."/>
            <person name="Bhatia S."/>
        </authorList>
    </citation>
    <scope>NUCLEOTIDE SEQUENCE [LARGE SCALE GENOMIC DNA]</scope>
    <source>
        <strain evidence="2">Urdbean</strain>
    </source>
</reference>
<dbReference type="Pfam" id="PF00657">
    <property type="entry name" value="Lipase_GDSL"/>
    <property type="match status" value="2"/>
</dbReference>
<evidence type="ECO:0000256" key="1">
    <source>
        <dbReference type="ARBA" id="ARBA00008668"/>
    </source>
</evidence>